<reference evidence="6" key="1">
    <citation type="submission" date="2022-12" db="EMBL/GenBank/DDBJ databases">
        <authorList>
            <person name="Petersen C."/>
        </authorList>
    </citation>
    <scope>NUCLEOTIDE SEQUENCE</scope>
    <source>
        <strain evidence="6">IBT 15544</strain>
    </source>
</reference>
<evidence type="ECO:0008006" key="8">
    <source>
        <dbReference type="Google" id="ProtNLM"/>
    </source>
</evidence>
<sequence>MVKVKYMGEYNYIPSIPAAVIVAIIFGIASIAHTWQMVRNRTWFFIPFIFGGIFEIVGYAARAISSNQYPNYTIGPLAVQAVFIMVAPSLLAATIYMTLGRIMIVTDGEKYSLIRRAWLTKIFVVGDIISFLAQAGGAGMLVQASTAANGEKIIKIGLIVQIIFLSLFLVTSVSFHIRLSRNGSAYAAQVPWKKHQIALYITSAVVFVRSIFRFIEYDLGSSGPLLQHEYWSYIFDACLMVIAMFVFIVVYPGEIGKLLQDRKKGDDRMELLDEGYVHYP</sequence>
<organism evidence="6 7">
    <name type="scientific">Penicillium cinerascens</name>
    <dbReference type="NCBI Taxonomy" id="70096"/>
    <lineage>
        <taxon>Eukaryota</taxon>
        <taxon>Fungi</taxon>
        <taxon>Dikarya</taxon>
        <taxon>Ascomycota</taxon>
        <taxon>Pezizomycotina</taxon>
        <taxon>Eurotiomycetes</taxon>
        <taxon>Eurotiomycetidae</taxon>
        <taxon>Eurotiales</taxon>
        <taxon>Aspergillaceae</taxon>
        <taxon>Penicillium</taxon>
    </lineage>
</organism>
<feature type="transmembrane region" description="Helical" evidence="5">
    <location>
        <begin position="118"/>
        <end position="141"/>
    </location>
</feature>
<dbReference type="OrthoDB" id="3358017at2759"/>
<dbReference type="AlphaFoldDB" id="A0A9W9JJS5"/>
<dbReference type="EMBL" id="JAPQKR010000014">
    <property type="protein sequence ID" value="KAJ5198245.1"/>
    <property type="molecule type" value="Genomic_DNA"/>
</dbReference>
<feature type="transmembrane region" description="Helical" evidence="5">
    <location>
        <begin position="153"/>
        <end position="177"/>
    </location>
</feature>
<feature type="transmembrane region" description="Helical" evidence="5">
    <location>
        <begin position="77"/>
        <end position="97"/>
    </location>
</feature>
<protein>
    <recommendedName>
        <fullName evidence="8">RTA1 like protein</fullName>
    </recommendedName>
</protein>
<evidence type="ECO:0000256" key="4">
    <source>
        <dbReference type="ARBA" id="ARBA00023136"/>
    </source>
</evidence>
<reference evidence="6" key="2">
    <citation type="journal article" date="2023" name="IMA Fungus">
        <title>Comparative genomic study of the Penicillium genus elucidates a diverse pangenome and 15 lateral gene transfer events.</title>
        <authorList>
            <person name="Petersen C."/>
            <person name="Sorensen T."/>
            <person name="Nielsen M.R."/>
            <person name="Sondergaard T.E."/>
            <person name="Sorensen J.L."/>
            <person name="Fitzpatrick D.A."/>
            <person name="Frisvad J.C."/>
            <person name="Nielsen K.L."/>
        </authorList>
    </citation>
    <scope>NUCLEOTIDE SEQUENCE</scope>
    <source>
        <strain evidence="6">IBT 15544</strain>
    </source>
</reference>
<comment type="caution">
    <text evidence="6">The sequence shown here is derived from an EMBL/GenBank/DDBJ whole genome shotgun (WGS) entry which is preliminary data.</text>
</comment>
<feature type="transmembrane region" description="Helical" evidence="5">
    <location>
        <begin position="12"/>
        <end position="32"/>
    </location>
</feature>
<dbReference type="Pfam" id="PF04479">
    <property type="entry name" value="RTA1"/>
    <property type="match status" value="1"/>
</dbReference>
<accession>A0A9W9JJS5</accession>
<evidence type="ECO:0000256" key="3">
    <source>
        <dbReference type="ARBA" id="ARBA00022989"/>
    </source>
</evidence>
<keyword evidence="2 5" id="KW-0812">Transmembrane</keyword>
<evidence type="ECO:0000256" key="1">
    <source>
        <dbReference type="ARBA" id="ARBA00004141"/>
    </source>
</evidence>
<comment type="subcellular location">
    <subcellularLocation>
        <location evidence="1">Membrane</location>
        <topology evidence="1">Multi-pass membrane protein</topology>
    </subcellularLocation>
</comment>
<dbReference type="GeneID" id="83181725"/>
<dbReference type="Proteomes" id="UP001150904">
    <property type="component" value="Unassembled WGS sequence"/>
</dbReference>
<dbReference type="GO" id="GO:0016020">
    <property type="term" value="C:membrane"/>
    <property type="evidence" value="ECO:0007669"/>
    <property type="project" value="UniProtKB-SubCell"/>
</dbReference>
<dbReference type="PANTHER" id="PTHR31465:SF35">
    <property type="entry name" value="RTA1 DOMAIN PROTEIN-RELATED"/>
    <property type="match status" value="1"/>
</dbReference>
<dbReference type="RefSeq" id="XP_058306673.1">
    <property type="nucleotide sequence ID" value="XM_058454424.1"/>
</dbReference>
<keyword evidence="3 5" id="KW-1133">Transmembrane helix</keyword>
<dbReference type="PANTHER" id="PTHR31465">
    <property type="entry name" value="PROTEIN RTA1-RELATED"/>
    <property type="match status" value="1"/>
</dbReference>
<keyword evidence="7" id="KW-1185">Reference proteome</keyword>
<evidence type="ECO:0000256" key="2">
    <source>
        <dbReference type="ARBA" id="ARBA00022692"/>
    </source>
</evidence>
<name>A0A9W9JJS5_9EURO</name>
<proteinExistence type="predicted"/>
<feature type="transmembrane region" description="Helical" evidence="5">
    <location>
        <begin position="230"/>
        <end position="253"/>
    </location>
</feature>
<evidence type="ECO:0000256" key="5">
    <source>
        <dbReference type="SAM" id="Phobius"/>
    </source>
</evidence>
<feature type="transmembrane region" description="Helical" evidence="5">
    <location>
        <begin position="197"/>
        <end position="215"/>
    </location>
</feature>
<gene>
    <name evidence="6" type="ORF">N7498_007362</name>
</gene>
<evidence type="ECO:0000313" key="6">
    <source>
        <dbReference type="EMBL" id="KAJ5198245.1"/>
    </source>
</evidence>
<feature type="transmembrane region" description="Helical" evidence="5">
    <location>
        <begin position="44"/>
        <end position="65"/>
    </location>
</feature>
<keyword evidence="4 5" id="KW-0472">Membrane</keyword>
<evidence type="ECO:0000313" key="7">
    <source>
        <dbReference type="Proteomes" id="UP001150904"/>
    </source>
</evidence>
<dbReference type="InterPro" id="IPR007568">
    <property type="entry name" value="RTA1"/>
</dbReference>